<protein>
    <submittedName>
        <fullName evidence="1">Uncharacterized protein</fullName>
    </submittedName>
</protein>
<dbReference type="Proteomes" id="UP001608902">
    <property type="component" value="Unassembled WGS sequence"/>
</dbReference>
<organism evidence="1 2">
    <name type="scientific">Gnathostoma spinigerum</name>
    <dbReference type="NCBI Taxonomy" id="75299"/>
    <lineage>
        <taxon>Eukaryota</taxon>
        <taxon>Metazoa</taxon>
        <taxon>Ecdysozoa</taxon>
        <taxon>Nematoda</taxon>
        <taxon>Chromadorea</taxon>
        <taxon>Rhabditida</taxon>
        <taxon>Spirurina</taxon>
        <taxon>Gnathostomatomorpha</taxon>
        <taxon>Gnathostomatoidea</taxon>
        <taxon>Gnathostomatidae</taxon>
        <taxon>Gnathostoma</taxon>
    </lineage>
</organism>
<dbReference type="EMBL" id="JBGFUD010000832">
    <property type="protein sequence ID" value="MFH4975309.1"/>
    <property type="molecule type" value="Genomic_DNA"/>
</dbReference>
<name>A0ABD6EAZ1_9BILA</name>
<gene>
    <name evidence="1" type="ORF">AB6A40_002018</name>
</gene>
<evidence type="ECO:0000313" key="1">
    <source>
        <dbReference type="EMBL" id="MFH4975309.1"/>
    </source>
</evidence>
<proteinExistence type="predicted"/>
<evidence type="ECO:0000313" key="2">
    <source>
        <dbReference type="Proteomes" id="UP001608902"/>
    </source>
</evidence>
<reference evidence="1 2" key="1">
    <citation type="submission" date="2024-08" db="EMBL/GenBank/DDBJ databases">
        <title>Gnathostoma spinigerum genome.</title>
        <authorList>
            <person name="Gonzalez-Bertolin B."/>
            <person name="Monzon S."/>
            <person name="Zaballos A."/>
            <person name="Jimenez P."/>
            <person name="Dekumyoy P."/>
            <person name="Varona S."/>
            <person name="Cuesta I."/>
            <person name="Sumanam S."/>
            <person name="Adisakwattana P."/>
            <person name="Gasser R.B."/>
            <person name="Hernandez-Gonzalez A."/>
            <person name="Young N.D."/>
            <person name="Perteguer M.J."/>
        </authorList>
    </citation>
    <scope>NUCLEOTIDE SEQUENCE [LARGE SCALE GENOMIC DNA]</scope>
    <source>
        <strain evidence="1">AL3</strain>
        <tissue evidence="1">Liver</tissue>
    </source>
</reference>
<dbReference type="AlphaFoldDB" id="A0ABD6EAZ1"/>
<accession>A0ABD6EAZ1</accession>
<comment type="caution">
    <text evidence="1">The sequence shown here is derived from an EMBL/GenBank/DDBJ whole genome shotgun (WGS) entry which is preliminary data.</text>
</comment>
<sequence length="203" mass="22465">MKLKEEEIKKVQAAGGMYQIDSAGSEKDESFEHILNDSAVPRSMPAVIRTKKAEERAKLASPSLAACTEPLNSIEQRALEHQKRQQWRQARYKSLEADSAAAEEVMLQVQQINSRLTNINEESFTSSSCSQLPLTGRVLQNDTSTNRSEYIDPITGAKTISIVETSITQREIDTTPLLQAVSSFTFVDDETSKRMNATAAVSP</sequence>
<keyword evidence="2" id="KW-1185">Reference proteome</keyword>